<evidence type="ECO:0000256" key="13">
    <source>
        <dbReference type="ARBA" id="ARBA00023027"/>
    </source>
</evidence>
<dbReference type="Gene3D" id="1.20.1090.10">
    <property type="entry name" value="Dehydroquinate synthase-like - alpha domain"/>
    <property type="match status" value="1"/>
</dbReference>
<comment type="cofactor">
    <cofactor evidence="17">
        <name>Co(2+)</name>
        <dbReference type="ChEBI" id="CHEBI:48828"/>
    </cofactor>
    <cofactor evidence="17">
        <name>Zn(2+)</name>
        <dbReference type="ChEBI" id="CHEBI:29105"/>
    </cofactor>
    <text evidence="17">Binds 1 divalent metal cation per subunit. Can use either Co(2+) or Zn(2+).</text>
</comment>
<proteinExistence type="inferred from homology"/>
<feature type="binding site" evidence="17">
    <location>
        <position position="250"/>
    </location>
    <ligand>
        <name>Zn(2+)</name>
        <dbReference type="ChEBI" id="CHEBI:29105"/>
    </ligand>
</feature>
<dbReference type="PANTHER" id="PTHR43622:SF7">
    <property type="entry name" value="3-DEHYDROQUINATE SYNTHASE, CHLOROPLASTIC"/>
    <property type="match status" value="1"/>
</dbReference>
<comment type="catalytic activity">
    <reaction evidence="1 17">
        <text>7-phospho-2-dehydro-3-deoxy-D-arabino-heptonate = 3-dehydroquinate + phosphate</text>
        <dbReference type="Rhea" id="RHEA:21968"/>
        <dbReference type="ChEBI" id="CHEBI:32364"/>
        <dbReference type="ChEBI" id="CHEBI:43474"/>
        <dbReference type="ChEBI" id="CHEBI:58394"/>
        <dbReference type="EC" id="4.2.3.4"/>
    </reaction>
</comment>
<keyword evidence="12 17" id="KW-0862">Zinc</keyword>
<evidence type="ECO:0000256" key="16">
    <source>
        <dbReference type="ARBA" id="ARBA00023285"/>
    </source>
</evidence>
<dbReference type="EMBL" id="JAWONS010000278">
    <property type="protein sequence ID" value="MDW2799529.1"/>
    <property type="molecule type" value="Genomic_DNA"/>
</dbReference>
<name>A0ABU4GPH7_9CLOT</name>
<keyword evidence="16 17" id="KW-0170">Cobalt</keyword>
<keyword evidence="15 17" id="KW-0456">Lyase</keyword>
<comment type="caution">
    <text evidence="17">Lacks conserved residue(s) required for the propagation of feature annotation.</text>
</comment>
<evidence type="ECO:0000256" key="1">
    <source>
        <dbReference type="ARBA" id="ARBA00001393"/>
    </source>
</evidence>
<dbReference type="InterPro" id="IPR050071">
    <property type="entry name" value="Dehydroquinate_synthase"/>
</dbReference>
<feature type="binding site" evidence="17">
    <location>
        <position position="266"/>
    </location>
    <ligand>
        <name>Zn(2+)</name>
        <dbReference type="ChEBI" id="CHEBI:29105"/>
    </ligand>
</feature>
<evidence type="ECO:0000256" key="2">
    <source>
        <dbReference type="ARBA" id="ARBA00001911"/>
    </source>
</evidence>
<feature type="domain" description="3-dehydroquinate synthase N-terminal" evidence="18">
    <location>
        <begin position="70"/>
        <end position="182"/>
    </location>
</feature>
<accession>A0ABU4GPH7</accession>
<evidence type="ECO:0000313" key="20">
    <source>
        <dbReference type="EMBL" id="MDW2799529.1"/>
    </source>
</evidence>
<evidence type="ECO:0000259" key="19">
    <source>
        <dbReference type="Pfam" id="PF24621"/>
    </source>
</evidence>
<feature type="binding site" evidence="17">
    <location>
        <begin position="108"/>
        <end position="112"/>
    </location>
    <ligand>
        <name>NAD(+)</name>
        <dbReference type="ChEBI" id="CHEBI:57540"/>
    </ligand>
</feature>
<keyword evidence="9 17" id="KW-0028">Amino-acid biosynthesis</keyword>
<dbReference type="Pfam" id="PF01761">
    <property type="entry name" value="DHQ_synthase"/>
    <property type="match status" value="1"/>
</dbReference>
<dbReference type="CDD" id="cd08195">
    <property type="entry name" value="DHQS"/>
    <property type="match status" value="1"/>
</dbReference>
<protein>
    <recommendedName>
        <fullName evidence="7 17">3-dehydroquinate synthase</fullName>
        <shortName evidence="17">DHQS</shortName>
        <ecNumber evidence="6 17">4.2.3.4</ecNumber>
    </recommendedName>
</protein>
<evidence type="ECO:0000259" key="18">
    <source>
        <dbReference type="Pfam" id="PF01761"/>
    </source>
</evidence>
<comment type="pathway">
    <text evidence="4 17">Metabolic intermediate biosynthesis; chorismate biosynthesis; chorismate from D-erythrose 4-phosphate and phosphoenolpyruvate: step 2/7.</text>
</comment>
<dbReference type="SUPFAM" id="SSF56796">
    <property type="entry name" value="Dehydroquinate synthase-like"/>
    <property type="match status" value="1"/>
</dbReference>
<dbReference type="InterPro" id="IPR030960">
    <property type="entry name" value="DHQS/DOIS_N"/>
</dbReference>
<feature type="binding site" evidence="17">
    <location>
        <position position="187"/>
    </location>
    <ligand>
        <name>Zn(2+)</name>
        <dbReference type="ChEBI" id="CHEBI:29105"/>
    </ligand>
</feature>
<keyword evidence="14 17" id="KW-0057">Aromatic amino acid biosynthesis</keyword>
<dbReference type="Gene3D" id="3.40.50.1970">
    <property type="match status" value="1"/>
</dbReference>
<dbReference type="EC" id="4.2.3.4" evidence="6 17"/>
<feature type="binding site" evidence="17">
    <location>
        <position position="145"/>
    </location>
    <ligand>
        <name>NAD(+)</name>
        <dbReference type="ChEBI" id="CHEBI:57540"/>
    </ligand>
</feature>
<evidence type="ECO:0000256" key="12">
    <source>
        <dbReference type="ARBA" id="ARBA00022833"/>
    </source>
</evidence>
<comment type="function">
    <text evidence="17">Catalyzes the conversion of 3-deoxy-D-arabino-heptulosonate 7-phosphate (DAHP) to dehydroquinate (DHQ).</text>
</comment>
<evidence type="ECO:0000256" key="9">
    <source>
        <dbReference type="ARBA" id="ARBA00022605"/>
    </source>
</evidence>
<comment type="similarity">
    <text evidence="5 17">Belongs to the sugar phosphate cyclases superfamily. Dehydroquinate synthase family.</text>
</comment>
<dbReference type="InterPro" id="IPR030963">
    <property type="entry name" value="DHQ_synth_fam"/>
</dbReference>
<dbReference type="PANTHER" id="PTHR43622">
    <property type="entry name" value="3-DEHYDROQUINATE SYNTHASE"/>
    <property type="match status" value="1"/>
</dbReference>
<feature type="domain" description="3-dehydroquinate synthase C-terminal" evidence="19">
    <location>
        <begin position="184"/>
        <end position="326"/>
    </location>
</feature>
<feature type="binding site" evidence="17">
    <location>
        <position position="154"/>
    </location>
    <ligand>
        <name>NAD(+)</name>
        <dbReference type="ChEBI" id="CHEBI:57540"/>
    </ligand>
</feature>
<keyword evidence="10 17" id="KW-0479">Metal-binding</keyword>
<evidence type="ECO:0000256" key="5">
    <source>
        <dbReference type="ARBA" id="ARBA00005412"/>
    </source>
</evidence>
<dbReference type="RefSeq" id="WP_318065723.1">
    <property type="nucleotide sequence ID" value="NZ_JAWONS010000278.1"/>
</dbReference>
<keyword evidence="8 17" id="KW-0963">Cytoplasm</keyword>
<comment type="subcellular location">
    <subcellularLocation>
        <location evidence="3 17">Cytoplasm</location>
    </subcellularLocation>
</comment>
<keyword evidence="21" id="KW-1185">Reference proteome</keyword>
<evidence type="ECO:0000256" key="7">
    <source>
        <dbReference type="ARBA" id="ARBA00017684"/>
    </source>
</evidence>
<evidence type="ECO:0000256" key="15">
    <source>
        <dbReference type="ARBA" id="ARBA00023239"/>
    </source>
</evidence>
<evidence type="ECO:0000256" key="3">
    <source>
        <dbReference type="ARBA" id="ARBA00004496"/>
    </source>
</evidence>
<feature type="binding site" evidence="17">
    <location>
        <begin position="132"/>
        <end position="133"/>
    </location>
    <ligand>
        <name>NAD(+)</name>
        <dbReference type="ChEBI" id="CHEBI:57540"/>
    </ligand>
</feature>
<dbReference type="HAMAP" id="MF_00110">
    <property type="entry name" value="DHQ_synthase"/>
    <property type="match status" value="1"/>
</dbReference>
<dbReference type="InterPro" id="IPR056179">
    <property type="entry name" value="DHQS_C"/>
</dbReference>
<dbReference type="InterPro" id="IPR016037">
    <property type="entry name" value="DHQ_synth_AroB"/>
</dbReference>
<dbReference type="NCBIfam" id="TIGR01357">
    <property type="entry name" value="aroB"/>
    <property type="match status" value="1"/>
</dbReference>
<evidence type="ECO:0000256" key="14">
    <source>
        <dbReference type="ARBA" id="ARBA00023141"/>
    </source>
</evidence>
<evidence type="ECO:0000256" key="8">
    <source>
        <dbReference type="ARBA" id="ARBA00022490"/>
    </source>
</evidence>
<gene>
    <name evidence="17 20" type="primary">aroB</name>
    <name evidence="20" type="ORF">RZO55_18300</name>
</gene>
<dbReference type="PIRSF" id="PIRSF001455">
    <property type="entry name" value="DHQ_synth"/>
    <property type="match status" value="1"/>
</dbReference>
<organism evidence="20 21">
    <name type="scientific">Clostridium boliviensis</name>
    <dbReference type="NCBI Taxonomy" id="318465"/>
    <lineage>
        <taxon>Bacteria</taxon>
        <taxon>Bacillati</taxon>
        <taxon>Bacillota</taxon>
        <taxon>Clostridia</taxon>
        <taxon>Eubacteriales</taxon>
        <taxon>Clostridiaceae</taxon>
        <taxon>Clostridium</taxon>
    </lineage>
</organism>
<keyword evidence="11 17" id="KW-0547">Nucleotide-binding</keyword>
<evidence type="ECO:0000256" key="6">
    <source>
        <dbReference type="ARBA" id="ARBA00013031"/>
    </source>
</evidence>
<evidence type="ECO:0000256" key="17">
    <source>
        <dbReference type="HAMAP-Rule" id="MF_00110"/>
    </source>
</evidence>
<dbReference type="GO" id="GO:0003856">
    <property type="term" value="F:3-dehydroquinate synthase activity"/>
    <property type="evidence" value="ECO:0007669"/>
    <property type="project" value="UniProtKB-EC"/>
</dbReference>
<dbReference type="Proteomes" id="UP001276854">
    <property type="component" value="Unassembled WGS sequence"/>
</dbReference>
<evidence type="ECO:0000256" key="10">
    <source>
        <dbReference type="ARBA" id="ARBA00022723"/>
    </source>
</evidence>
<reference evidence="20 21" key="1">
    <citation type="submission" date="2023-10" db="EMBL/GenBank/DDBJ databases">
        <title>A novel Glycoside Hydrolase 43-Like Enzyme from Clostrdium boliviensis is an Endo-xylanase, and a Candidate for Xylooligosaccharides Production from Different Xylan Substrates.</title>
        <authorList>
            <person name="Alvarez M.T."/>
            <person name="Rocabado-Villegas L.R."/>
            <person name="Salas-Veizaga D.M."/>
            <person name="Linares-Pasten J.A."/>
            <person name="Gudmundsdottir E.E."/>
            <person name="Hreggvidsson G.O."/>
            <person name="Adlercreutz P."/>
            <person name="Nordberg Karlsson E."/>
        </authorList>
    </citation>
    <scope>NUCLEOTIDE SEQUENCE [LARGE SCALE GENOMIC DNA]</scope>
    <source>
        <strain evidence="20 21">E-1</strain>
    </source>
</reference>
<evidence type="ECO:0000256" key="11">
    <source>
        <dbReference type="ARBA" id="ARBA00022741"/>
    </source>
</evidence>
<sequence>MGSRMPVHMEGTFIYDIVMETSFEGLRDELVKMNLGEHKVCIVSDTNVAPLYLNEVEQIVSGCFQKTEHFIFPAGEEHKNLNTVRELYETLIVKQFDRHDYLLALGGGVVGDLCGFAAATYLRGISFIQVPTTLLSQVDSSIGGKTGVDFDAYKNMVGAFHMPKLVYTNVASLKTLPEEQFSSGMGEVIKHGLIRDASYYQWLMDHASEIQSRKLDVLSEMVTVSNRIKRDVVEKDPTEQGERALLNLGHTLGHAIEKLSDFRLVHGHCVGLGCIAAMAISVKRGLIHSDQLPVLLEVMKQYRMPVTVAGLTPADIVKTTKSDKKMDSGTIRFILLEEIGKACVDKTVSEEEMTEGLALILT</sequence>
<keyword evidence="13 17" id="KW-0520">NAD</keyword>
<evidence type="ECO:0000313" key="21">
    <source>
        <dbReference type="Proteomes" id="UP001276854"/>
    </source>
</evidence>
<comment type="cofactor">
    <cofactor evidence="2 17">
        <name>NAD(+)</name>
        <dbReference type="ChEBI" id="CHEBI:57540"/>
    </cofactor>
</comment>
<dbReference type="Pfam" id="PF24621">
    <property type="entry name" value="DHQS_C"/>
    <property type="match status" value="1"/>
</dbReference>
<comment type="caution">
    <text evidence="20">The sequence shown here is derived from an EMBL/GenBank/DDBJ whole genome shotgun (WGS) entry which is preliminary data.</text>
</comment>
<evidence type="ECO:0000256" key="4">
    <source>
        <dbReference type="ARBA" id="ARBA00004661"/>
    </source>
</evidence>